<comment type="caution">
    <text evidence="1">The sequence shown here is derived from an EMBL/GenBank/DDBJ whole genome shotgun (WGS) entry which is preliminary data.</text>
</comment>
<gene>
    <name evidence="1" type="ORF">GCM10008959_23780</name>
</gene>
<dbReference type="Proteomes" id="UP000634308">
    <property type="component" value="Unassembled WGS sequence"/>
</dbReference>
<dbReference type="EMBL" id="BMQM01000015">
    <property type="protein sequence ID" value="GGR61122.1"/>
    <property type="molecule type" value="Genomic_DNA"/>
</dbReference>
<proteinExistence type="predicted"/>
<accession>A0ABQ2RWD7</accession>
<name>A0ABQ2RWD7_9DEIO</name>
<evidence type="ECO:0000313" key="1">
    <source>
        <dbReference type="EMBL" id="GGR61122.1"/>
    </source>
</evidence>
<keyword evidence="2" id="KW-1185">Reference proteome</keyword>
<organism evidence="1 2">
    <name type="scientific">Deinococcus seoulensis</name>
    <dbReference type="NCBI Taxonomy" id="1837379"/>
    <lineage>
        <taxon>Bacteria</taxon>
        <taxon>Thermotogati</taxon>
        <taxon>Deinococcota</taxon>
        <taxon>Deinococci</taxon>
        <taxon>Deinococcales</taxon>
        <taxon>Deinococcaceae</taxon>
        <taxon>Deinococcus</taxon>
    </lineage>
</organism>
<protein>
    <recommendedName>
        <fullName evidence="3">Alpha/beta hydrolase</fullName>
    </recommendedName>
</protein>
<evidence type="ECO:0008006" key="3">
    <source>
        <dbReference type="Google" id="ProtNLM"/>
    </source>
</evidence>
<dbReference type="RefSeq" id="WP_189065208.1">
    <property type="nucleotide sequence ID" value="NZ_BMQM01000015.1"/>
</dbReference>
<evidence type="ECO:0000313" key="2">
    <source>
        <dbReference type="Proteomes" id="UP000634308"/>
    </source>
</evidence>
<reference evidence="2" key="1">
    <citation type="journal article" date="2019" name="Int. J. Syst. Evol. Microbiol.">
        <title>The Global Catalogue of Microorganisms (GCM) 10K type strain sequencing project: providing services to taxonomists for standard genome sequencing and annotation.</title>
        <authorList>
            <consortium name="The Broad Institute Genomics Platform"/>
            <consortium name="The Broad Institute Genome Sequencing Center for Infectious Disease"/>
            <person name="Wu L."/>
            <person name="Ma J."/>
        </authorList>
    </citation>
    <scope>NUCLEOTIDE SEQUENCE [LARGE SCALE GENOMIC DNA]</scope>
    <source>
        <strain evidence="2">JCM 31404</strain>
    </source>
</reference>
<sequence length="394" mass="43015">MSVAFTVTTQRGSIQARNTIQCAGTAPHVTEQDILSAARSGRVLVHFHGGLIDQATGLRIASRLSGCGGVHYPAGRAEVQLYVVWQSGLLDALKGILEGSVLGKVVKTIMNFFGAARGAVGWRATALPDDDVSLERYYRRELQEALSEQDLEANDLLLEEDARAGQKSFTAAATLVTVAVNATRAILARRGRNPPDYSFEAMVREEVLNASRLGLIGARTWQQMKEDAAAHATGNFMDFFKQLHAVSKEVTLVGHSTGAILIAELIRALPAGFTDRRKLKVAFLAPALTVNGLNACQQALRRHVALPFPVYLMKSEVEMGDRSITWGGVNFYPGSLLQLVNFVFESPLPGQVMGWAYYADQHRQEWSGLLTLHTDHNCTTHGGFDDAQDVLDRI</sequence>